<dbReference type="InterPro" id="IPR015422">
    <property type="entry name" value="PyrdxlP-dep_Trfase_small"/>
</dbReference>
<dbReference type="PANTHER" id="PTHR30244">
    <property type="entry name" value="TRANSAMINASE"/>
    <property type="match status" value="1"/>
</dbReference>
<keyword evidence="1 4" id="KW-0663">Pyridoxal phosphate</keyword>
<dbReference type="GO" id="GO:0008483">
    <property type="term" value="F:transaminase activity"/>
    <property type="evidence" value="ECO:0007669"/>
    <property type="project" value="TreeGrafter"/>
</dbReference>
<evidence type="ECO:0000256" key="5">
    <source>
        <dbReference type="RuleBase" id="RU004508"/>
    </source>
</evidence>
<evidence type="ECO:0000256" key="1">
    <source>
        <dbReference type="ARBA" id="ARBA00022898"/>
    </source>
</evidence>
<dbReference type="Proteomes" id="UP000606922">
    <property type="component" value="Unassembled WGS sequence"/>
</dbReference>
<evidence type="ECO:0000256" key="2">
    <source>
        <dbReference type="ARBA" id="ARBA00037999"/>
    </source>
</evidence>
<dbReference type="Pfam" id="PF01041">
    <property type="entry name" value="DegT_DnrJ_EryC1"/>
    <property type="match status" value="1"/>
</dbReference>
<evidence type="ECO:0000313" key="6">
    <source>
        <dbReference type="EMBL" id="GGB10142.1"/>
    </source>
</evidence>
<dbReference type="InterPro" id="IPR015421">
    <property type="entry name" value="PyrdxlP-dep_Trfase_major"/>
</dbReference>
<feature type="modified residue" description="N6-(pyridoxal phosphate)lysine" evidence="4">
    <location>
        <position position="197"/>
    </location>
</feature>
<dbReference type="GO" id="GO:0030170">
    <property type="term" value="F:pyridoxal phosphate binding"/>
    <property type="evidence" value="ECO:0007669"/>
    <property type="project" value="TreeGrafter"/>
</dbReference>
<dbReference type="PIRSF" id="PIRSF000390">
    <property type="entry name" value="PLP_StrS"/>
    <property type="match status" value="1"/>
</dbReference>
<dbReference type="SUPFAM" id="SSF53383">
    <property type="entry name" value="PLP-dependent transferases"/>
    <property type="match status" value="1"/>
</dbReference>
<evidence type="ECO:0000256" key="3">
    <source>
        <dbReference type="PIRSR" id="PIRSR000390-1"/>
    </source>
</evidence>
<dbReference type="EMBL" id="BMGB01000001">
    <property type="protein sequence ID" value="GGB10142.1"/>
    <property type="molecule type" value="Genomic_DNA"/>
</dbReference>
<feature type="active site" description="Proton acceptor" evidence="3">
    <location>
        <position position="197"/>
    </location>
</feature>
<gene>
    <name evidence="6" type="primary">gnnB</name>
    <name evidence="6" type="ORF">GCM10010979_25930</name>
</gene>
<comment type="caution">
    <text evidence="6">The sequence shown here is derived from an EMBL/GenBank/DDBJ whole genome shotgun (WGS) entry which is preliminary data.</text>
</comment>
<dbReference type="InterPro" id="IPR000653">
    <property type="entry name" value="DegT/StrS_aminotransferase"/>
</dbReference>
<dbReference type="PANTHER" id="PTHR30244:SF36">
    <property type="entry name" value="3-OXO-GLUCOSE-6-PHOSPHATE:GLUTAMATE AMINOTRANSFERASE"/>
    <property type="match status" value="1"/>
</dbReference>
<dbReference type="InterPro" id="IPR015424">
    <property type="entry name" value="PyrdxlP-dep_Trfase"/>
</dbReference>
<name>A0A916SP40_9MICO</name>
<dbReference type="RefSeq" id="WP_229733310.1">
    <property type="nucleotide sequence ID" value="NZ_BMGB01000001.1"/>
</dbReference>
<accession>A0A916SP40</accession>
<organism evidence="6 7">
    <name type="scientific">Conyzicola nivalis</name>
    <dbReference type="NCBI Taxonomy" id="1477021"/>
    <lineage>
        <taxon>Bacteria</taxon>
        <taxon>Bacillati</taxon>
        <taxon>Actinomycetota</taxon>
        <taxon>Actinomycetes</taxon>
        <taxon>Micrococcales</taxon>
        <taxon>Microbacteriaceae</taxon>
        <taxon>Conyzicola</taxon>
    </lineage>
</organism>
<reference evidence="6" key="1">
    <citation type="journal article" date="2014" name="Int. J. Syst. Evol. Microbiol.">
        <title>Complete genome sequence of Corynebacterium casei LMG S-19264T (=DSM 44701T), isolated from a smear-ripened cheese.</title>
        <authorList>
            <consortium name="US DOE Joint Genome Institute (JGI-PGF)"/>
            <person name="Walter F."/>
            <person name="Albersmeier A."/>
            <person name="Kalinowski J."/>
            <person name="Ruckert C."/>
        </authorList>
    </citation>
    <scope>NUCLEOTIDE SEQUENCE</scope>
    <source>
        <strain evidence="6">CGMCC 1.12813</strain>
    </source>
</reference>
<keyword evidence="7" id="KW-1185">Reference proteome</keyword>
<evidence type="ECO:0000256" key="4">
    <source>
        <dbReference type="PIRSR" id="PIRSR000390-2"/>
    </source>
</evidence>
<protein>
    <submittedName>
        <fullName evidence="6">UDP-2-acetamido-2-deoxy-alpha-D-ribo-hexopyranos-3-ulose 3-aminotransferase</fullName>
    </submittedName>
</protein>
<dbReference type="GO" id="GO:0000271">
    <property type="term" value="P:polysaccharide biosynthetic process"/>
    <property type="evidence" value="ECO:0007669"/>
    <property type="project" value="TreeGrafter"/>
</dbReference>
<reference evidence="6" key="2">
    <citation type="submission" date="2020-09" db="EMBL/GenBank/DDBJ databases">
        <authorList>
            <person name="Sun Q."/>
            <person name="Zhou Y."/>
        </authorList>
    </citation>
    <scope>NUCLEOTIDE SEQUENCE</scope>
    <source>
        <strain evidence="6">CGMCC 1.12813</strain>
    </source>
</reference>
<proteinExistence type="inferred from homology"/>
<dbReference type="Gene3D" id="3.40.640.10">
    <property type="entry name" value="Type I PLP-dependent aspartate aminotransferase-like (Major domain)"/>
    <property type="match status" value="1"/>
</dbReference>
<sequence>MTTFTPEAGTARRVGVPMLDLGYQNRQVADEIAEGFARVIEKNDFILGSDVSAFERQYADYLHVDHVVGVGNGTDALVLALRAAGIGAGDEVIVPANTFVATAEAVVLVGATVRFVDCGPDYLIDLDALRDAVSAATRAVIAVHLYGQVAPVDAIRTIVGDDVVIVEDAAQSQGARAGERWAGALGDVAATSFYPGKNLGAFGDAGAVMTRSETIANRVRAVRNHGGLRKYEHVEIGTNSRLDSLQAVVLSAKLARLDSWNDERRAIAARYTEALAAVDGVTAPLTAPGADHVFHQYVVELDDRDRVLGELNSAGIGAGIHYPVPVHLLPAFARHSPGAGAFPAAERQAGRILSLPVYPGLTETMQAEVVDQLAARL</sequence>
<evidence type="ECO:0000313" key="7">
    <source>
        <dbReference type="Proteomes" id="UP000606922"/>
    </source>
</evidence>
<dbReference type="AlphaFoldDB" id="A0A916SP40"/>
<dbReference type="CDD" id="cd00616">
    <property type="entry name" value="AHBA_syn"/>
    <property type="match status" value="1"/>
</dbReference>
<dbReference type="Gene3D" id="3.90.1150.10">
    <property type="entry name" value="Aspartate Aminotransferase, domain 1"/>
    <property type="match status" value="1"/>
</dbReference>
<comment type="similarity">
    <text evidence="2 5">Belongs to the DegT/DnrJ/EryC1 family.</text>
</comment>